<evidence type="ECO:0000313" key="4">
    <source>
        <dbReference type="Proteomes" id="UP000502706"/>
    </source>
</evidence>
<dbReference type="Proteomes" id="UP000502706">
    <property type="component" value="Chromosome"/>
</dbReference>
<dbReference type="AlphaFoldDB" id="A0A6G8Q358"/>
<dbReference type="EMBL" id="CP045121">
    <property type="protein sequence ID" value="QIN80860.1"/>
    <property type="molecule type" value="Genomic_DNA"/>
</dbReference>
<dbReference type="InterPro" id="IPR042099">
    <property type="entry name" value="ANL_N_sf"/>
</dbReference>
<dbReference type="InterPro" id="IPR045851">
    <property type="entry name" value="AMP-bd_C_sf"/>
</dbReference>
<gene>
    <name evidence="3" type="ORF">GBA65_16450</name>
</gene>
<dbReference type="CDD" id="cd17631">
    <property type="entry name" value="FACL_FadD13-like"/>
    <property type="match status" value="1"/>
</dbReference>
<organism evidence="3 4">
    <name type="scientific">Rubrobacter marinus</name>
    <dbReference type="NCBI Taxonomy" id="2653852"/>
    <lineage>
        <taxon>Bacteria</taxon>
        <taxon>Bacillati</taxon>
        <taxon>Actinomycetota</taxon>
        <taxon>Rubrobacteria</taxon>
        <taxon>Rubrobacterales</taxon>
        <taxon>Rubrobacteraceae</taxon>
        <taxon>Rubrobacter</taxon>
    </lineage>
</organism>
<keyword evidence="4" id="KW-1185">Reference proteome</keyword>
<sequence length="529" mass="57228">MSRTVARARRDTIGDALGRSVVRNPEKDAVVFGERRWSYAELDAGANRVANALLERGLGKGDRVAAYGMNSDAYVLLWLGCARAGLIHVPVNFALAGDELLYILDQSGARALFHDPALGGNVDAVRGRTEASIHGTLLDGDGFDVLGVARGGGDATEPGVELAGEDAAQILYTSGTTAAPKGAVLSHRACLAHYTSCIEALEFRHEDRALHSLPLYHSAQMHVFLMPALLLGSTNFVVGKPDPELCCGLVEDEGIGSMFAPPTVWISLLRHPAFDARDLSSLRSIYYGASIMPVPVLRELRERLPSPRFYNCYGQSEIGPLATALRPDEITEERLASVGRPVLNVETRVVDPEMNDVPVGEHGEIVHRSPQLLSGYWEKPEETEEAFRGGWFHSGDLGYLDEEGYLYVVDRVKDVINTGGITVSGREVEDVLYGHEAVSEVAVVALPDEKWIEAVTAVVAPKAGVEPDDALAEGLKAHAGRSLAPFKVPKHVFFVEDLPRNTAGKILKRELRSRFAGEVSRISAGPSEP</sequence>
<dbReference type="InterPro" id="IPR050237">
    <property type="entry name" value="ATP-dep_AMP-bd_enzyme"/>
</dbReference>
<dbReference type="SUPFAM" id="SSF56801">
    <property type="entry name" value="Acetyl-CoA synthetase-like"/>
    <property type="match status" value="1"/>
</dbReference>
<feature type="domain" description="AMP-binding enzyme C-terminal" evidence="2">
    <location>
        <begin position="427"/>
        <end position="505"/>
    </location>
</feature>
<reference evidence="3 4" key="1">
    <citation type="submission" date="2019-10" db="EMBL/GenBank/DDBJ databases">
        <title>Rubrobacter sp nov SCSIO 52915 isolated from a deep-sea sediment in the South China Sea.</title>
        <authorList>
            <person name="Chen R.W."/>
        </authorList>
    </citation>
    <scope>NUCLEOTIDE SEQUENCE [LARGE SCALE GENOMIC DNA]</scope>
    <source>
        <strain evidence="3 4">SCSIO 52915</strain>
    </source>
</reference>
<dbReference type="PANTHER" id="PTHR43767">
    <property type="entry name" value="LONG-CHAIN-FATTY-ACID--COA LIGASE"/>
    <property type="match status" value="1"/>
</dbReference>
<dbReference type="GO" id="GO:0016878">
    <property type="term" value="F:acid-thiol ligase activity"/>
    <property type="evidence" value="ECO:0007669"/>
    <property type="project" value="UniProtKB-ARBA"/>
</dbReference>
<dbReference type="Gene3D" id="3.30.300.30">
    <property type="match status" value="1"/>
</dbReference>
<evidence type="ECO:0000259" key="1">
    <source>
        <dbReference type="Pfam" id="PF00501"/>
    </source>
</evidence>
<dbReference type="NCBIfam" id="NF006182">
    <property type="entry name" value="PRK08316.1"/>
    <property type="match status" value="1"/>
</dbReference>
<proteinExistence type="predicted"/>
<protein>
    <submittedName>
        <fullName evidence="3">AMP-binding protein</fullName>
    </submittedName>
</protein>
<dbReference type="InterPro" id="IPR000873">
    <property type="entry name" value="AMP-dep_synth/lig_dom"/>
</dbReference>
<dbReference type="KEGG" id="rmar:GBA65_16450"/>
<name>A0A6G8Q358_9ACTN</name>
<evidence type="ECO:0000259" key="2">
    <source>
        <dbReference type="Pfam" id="PF13193"/>
    </source>
</evidence>
<dbReference type="Pfam" id="PF00501">
    <property type="entry name" value="AMP-binding"/>
    <property type="match status" value="1"/>
</dbReference>
<evidence type="ECO:0000313" key="3">
    <source>
        <dbReference type="EMBL" id="QIN80860.1"/>
    </source>
</evidence>
<dbReference type="Pfam" id="PF13193">
    <property type="entry name" value="AMP-binding_C"/>
    <property type="match status" value="1"/>
</dbReference>
<feature type="domain" description="AMP-dependent synthetase/ligase" evidence="1">
    <location>
        <begin position="19"/>
        <end position="377"/>
    </location>
</feature>
<dbReference type="PANTHER" id="PTHR43767:SF1">
    <property type="entry name" value="NONRIBOSOMAL PEPTIDE SYNTHASE PES1 (EUROFUNG)-RELATED"/>
    <property type="match status" value="1"/>
</dbReference>
<dbReference type="Gene3D" id="3.40.50.12780">
    <property type="entry name" value="N-terminal domain of ligase-like"/>
    <property type="match status" value="1"/>
</dbReference>
<accession>A0A6G8Q358</accession>
<dbReference type="InterPro" id="IPR025110">
    <property type="entry name" value="AMP-bd_C"/>
</dbReference>